<evidence type="ECO:0000256" key="2">
    <source>
        <dbReference type="ARBA" id="ARBA00022695"/>
    </source>
</evidence>
<dbReference type="EMBL" id="FXBB01000041">
    <property type="protein sequence ID" value="SMG46953.1"/>
    <property type="molecule type" value="Genomic_DNA"/>
</dbReference>
<dbReference type="RefSeq" id="WP_085545480.1">
    <property type="nucleotide sequence ID" value="NZ_FXBB01000041.1"/>
</dbReference>
<evidence type="ECO:0000256" key="3">
    <source>
        <dbReference type="ARBA" id="ARBA00022741"/>
    </source>
</evidence>
<keyword evidence="2" id="KW-0548">Nucleotidyltransferase</keyword>
<keyword evidence="1" id="KW-0808">Transferase</keyword>
<dbReference type="GO" id="GO:0005524">
    <property type="term" value="F:ATP binding"/>
    <property type="evidence" value="ECO:0007669"/>
    <property type="project" value="UniProtKB-KW"/>
</dbReference>
<dbReference type="EC" id="2.7.7.108" evidence="5"/>
<evidence type="ECO:0000259" key="8">
    <source>
        <dbReference type="PROSITE" id="PS51459"/>
    </source>
</evidence>
<reference evidence="11" key="1">
    <citation type="submission" date="2017-04" db="EMBL/GenBank/DDBJ databases">
        <authorList>
            <person name="Varghese N."/>
            <person name="Submissions S."/>
        </authorList>
    </citation>
    <scope>NUCLEOTIDE SEQUENCE [LARGE SCALE GENOMIC DNA]</scope>
    <source>
        <strain evidence="11">USBA 82</strain>
    </source>
</reference>
<dbReference type="SUPFAM" id="SSF140931">
    <property type="entry name" value="Fic-like"/>
    <property type="match status" value="1"/>
</dbReference>
<dbReference type="Pfam" id="PF02661">
    <property type="entry name" value="Fic"/>
    <property type="match status" value="1"/>
</dbReference>
<protein>
    <recommendedName>
        <fullName evidence="5">protein adenylyltransferase</fullName>
        <ecNumber evidence="5">2.7.7.108</ecNumber>
    </recommendedName>
</protein>
<dbReference type="GO" id="GO:0051302">
    <property type="term" value="P:regulation of cell division"/>
    <property type="evidence" value="ECO:0007669"/>
    <property type="project" value="TreeGrafter"/>
</dbReference>
<dbReference type="OrthoDB" id="9813719at2"/>
<evidence type="ECO:0000256" key="7">
    <source>
        <dbReference type="ARBA" id="ARBA00048696"/>
    </source>
</evidence>
<evidence type="ECO:0000256" key="1">
    <source>
        <dbReference type="ARBA" id="ARBA00022679"/>
    </source>
</evidence>
<dbReference type="Gene3D" id="1.10.3290.10">
    <property type="entry name" value="Fido-like domain"/>
    <property type="match status" value="1"/>
</dbReference>
<proteinExistence type="predicted"/>
<keyword evidence="3" id="KW-0547">Nucleotide-binding</keyword>
<sequence length="299" mass="34819">MNKISIRFFDDREVRAVWDDEHAKWWFSVLDIVGVLRGVDDYEKNRNYWKYLKSKLRREGNQLGSVTTQFKFTAPDGKKRAANVLDYKGIIELAKNFPSKQVNRFIEWFTYSDETIDGKSKSKAYALFDSSLLDTLEVGTVKGLQQIHGYLFGGLYDFAGQIRELNIAKGNFRFAPVQFLENTLRKIERMPESTFDEIADKYVEMNVAHPFMEGNGRSMRIWLDLILKKNLCLCVEWSKINKRDYLDGMRESTIDTGRIKALLKNALTDKIDDREVFMKGVDYSYYYEQEDDISGGDGE</sequence>
<feature type="domain" description="Bro-N" evidence="9">
    <location>
        <begin position="1"/>
        <end position="123"/>
    </location>
</feature>
<accession>A0A1X7L0I2</accession>
<evidence type="ECO:0000313" key="11">
    <source>
        <dbReference type="Proteomes" id="UP000193355"/>
    </source>
</evidence>
<dbReference type="InterPro" id="IPR003497">
    <property type="entry name" value="BRO_N_domain"/>
</dbReference>
<dbReference type="GO" id="GO:0070733">
    <property type="term" value="F:AMPylase activity"/>
    <property type="evidence" value="ECO:0007669"/>
    <property type="project" value="UniProtKB-EC"/>
</dbReference>
<evidence type="ECO:0000256" key="5">
    <source>
        <dbReference type="ARBA" id="ARBA00034531"/>
    </source>
</evidence>
<evidence type="ECO:0000313" key="10">
    <source>
        <dbReference type="EMBL" id="SMG46953.1"/>
    </source>
</evidence>
<keyword evidence="4" id="KW-0067">ATP-binding</keyword>
<feature type="domain" description="Fido" evidence="8">
    <location>
        <begin position="139"/>
        <end position="273"/>
    </location>
</feature>
<evidence type="ECO:0000259" key="9">
    <source>
        <dbReference type="PROSITE" id="PS51750"/>
    </source>
</evidence>
<dbReference type="PANTHER" id="PTHR39560:SF1">
    <property type="entry name" value="PROTEIN ADENYLYLTRANSFERASE FIC-RELATED"/>
    <property type="match status" value="1"/>
</dbReference>
<dbReference type="Proteomes" id="UP000193355">
    <property type="component" value="Unassembled WGS sequence"/>
</dbReference>
<dbReference type="AlphaFoldDB" id="A0A1X7L0I2"/>
<dbReference type="PROSITE" id="PS51459">
    <property type="entry name" value="FIDO"/>
    <property type="match status" value="1"/>
</dbReference>
<evidence type="ECO:0000256" key="6">
    <source>
        <dbReference type="ARBA" id="ARBA00047939"/>
    </source>
</evidence>
<name>A0A1X7L0I2_9BACT</name>
<evidence type="ECO:0000256" key="4">
    <source>
        <dbReference type="ARBA" id="ARBA00022840"/>
    </source>
</evidence>
<organism evidence="10 11">
    <name type="scientific">Dethiosulfovibrio salsuginis</name>
    <dbReference type="NCBI Taxonomy" id="561720"/>
    <lineage>
        <taxon>Bacteria</taxon>
        <taxon>Thermotogati</taxon>
        <taxon>Synergistota</taxon>
        <taxon>Synergistia</taxon>
        <taxon>Synergistales</taxon>
        <taxon>Dethiosulfovibrionaceae</taxon>
        <taxon>Dethiosulfovibrio</taxon>
    </lineage>
</organism>
<comment type="catalytic activity">
    <reaction evidence="7">
        <text>L-tyrosyl-[protein] + ATP = O-(5'-adenylyl)-L-tyrosyl-[protein] + diphosphate</text>
        <dbReference type="Rhea" id="RHEA:54288"/>
        <dbReference type="Rhea" id="RHEA-COMP:10136"/>
        <dbReference type="Rhea" id="RHEA-COMP:13846"/>
        <dbReference type="ChEBI" id="CHEBI:30616"/>
        <dbReference type="ChEBI" id="CHEBI:33019"/>
        <dbReference type="ChEBI" id="CHEBI:46858"/>
        <dbReference type="ChEBI" id="CHEBI:83624"/>
        <dbReference type="EC" id="2.7.7.108"/>
    </reaction>
</comment>
<gene>
    <name evidence="10" type="ORF">SAMN06275492_1411</name>
</gene>
<dbReference type="STRING" id="561720.SAMN06275492_1411"/>
<dbReference type="PANTHER" id="PTHR39560">
    <property type="entry name" value="PROTEIN ADENYLYLTRANSFERASE FIC-RELATED"/>
    <property type="match status" value="1"/>
</dbReference>
<dbReference type="InterPro" id="IPR036597">
    <property type="entry name" value="Fido-like_dom_sf"/>
</dbReference>
<dbReference type="InterPro" id="IPR003812">
    <property type="entry name" value="Fido"/>
</dbReference>
<dbReference type="NCBIfam" id="NF046029">
    <property type="entry name" value="ProtAdlyltaseNmFic"/>
    <property type="match status" value="1"/>
</dbReference>
<keyword evidence="11" id="KW-1185">Reference proteome</keyword>
<comment type="catalytic activity">
    <reaction evidence="6">
        <text>L-threonyl-[protein] + ATP = 3-O-(5'-adenylyl)-L-threonyl-[protein] + diphosphate</text>
        <dbReference type="Rhea" id="RHEA:54292"/>
        <dbReference type="Rhea" id="RHEA-COMP:11060"/>
        <dbReference type="Rhea" id="RHEA-COMP:13847"/>
        <dbReference type="ChEBI" id="CHEBI:30013"/>
        <dbReference type="ChEBI" id="CHEBI:30616"/>
        <dbReference type="ChEBI" id="CHEBI:33019"/>
        <dbReference type="ChEBI" id="CHEBI:138113"/>
        <dbReference type="EC" id="2.7.7.108"/>
    </reaction>
</comment>
<dbReference type="PROSITE" id="PS51750">
    <property type="entry name" value="BRO_N"/>
    <property type="match status" value="1"/>
</dbReference>